<dbReference type="Proteomes" id="UP000279446">
    <property type="component" value="Unassembled WGS sequence"/>
</dbReference>
<dbReference type="Gene3D" id="3.90.226.10">
    <property type="entry name" value="2-enoyl-CoA Hydratase, Chain A, domain 1"/>
    <property type="match status" value="1"/>
</dbReference>
<dbReference type="Pfam" id="PF13174">
    <property type="entry name" value="TPR_6"/>
    <property type="match status" value="1"/>
</dbReference>
<dbReference type="Pfam" id="PF03572">
    <property type="entry name" value="Peptidase_S41"/>
    <property type="match status" value="1"/>
</dbReference>
<dbReference type="InterPro" id="IPR029045">
    <property type="entry name" value="ClpP/crotonase-like_dom_sf"/>
</dbReference>
<dbReference type="GO" id="GO:0008236">
    <property type="term" value="F:serine-type peptidase activity"/>
    <property type="evidence" value="ECO:0007669"/>
    <property type="project" value="InterPro"/>
</dbReference>
<protein>
    <submittedName>
        <fullName evidence="5">Tetratricopeptide repeat protein</fullName>
    </submittedName>
</protein>
<dbReference type="PROSITE" id="PS50293">
    <property type="entry name" value="TPR_REGION"/>
    <property type="match status" value="1"/>
</dbReference>
<dbReference type="InterPro" id="IPR005151">
    <property type="entry name" value="Tail-specific_protease"/>
</dbReference>
<dbReference type="Pfam" id="PF13432">
    <property type="entry name" value="TPR_16"/>
    <property type="match status" value="2"/>
</dbReference>
<organism evidence="5 6">
    <name type="scientific">Paenibacillus anaericanus</name>
    <dbReference type="NCBI Taxonomy" id="170367"/>
    <lineage>
        <taxon>Bacteria</taxon>
        <taxon>Bacillati</taxon>
        <taxon>Bacillota</taxon>
        <taxon>Bacilli</taxon>
        <taxon>Bacillales</taxon>
        <taxon>Paenibacillaceae</taxon>
        <taxon>Paenibacillus</taxon>
    </lineage>
</organism>
<feature type="repeat" description="TPR" evidence="3">
    <location>
        <begin position="293"/>
        <end position="326"/>
    </location>
</feature>
<dbReference type="PROSITE" id="PS51257">
    <property type="entry name" value="PROKAR_LIPOPROTEIN"/>
    <property type="match status" value="1"/>
</dbReference>
<dbReference type="InterPro" id="IPR011990">
    <property type="entry name" value="TPR-like_helical_dom_sf"/>
</dbReference>
<dbReference type="Gene3D" id="1.25.40.10">
    <property type="entry name" value="Tetratricopeptide repeat domain"/>
    <property type="match status" value="3"/>
</dbReference>
<dbReference type="SMART" id="SM00028">
    <property type="entry name" value="TPR"/>
    <property type="match status" value="9"/>
</dbReference>
<dbReference type="SMART" id="SM00245">
    <property type="entry name" value="TSPc"/>
    <property type="match status" value="1"/>
</dbReference>
<feature type="repeat" description="TPR" evidence="3">
    <location>
        <begin position="361"/>
        <end position="394"/>
    </location>
</feature>
<evidence type="ECO:0000259" key="4">
    <source>
        <dbReference type="SMART" id="SM00245"/>
    </source>
</evidence>
<keyword evidence="6" id="KW-1185">Reference proteome</keyword>
<gene>
    <name evidence="5" type="ORF">EJP82_08920</name>
</gene>
<feature type="repeat" description="TPR" evidence="3">
    <location>
        <begin position="123"/>
        <end position="156"/>
    </location>
</feature>
<dbReference type="EMBL" id="RZNY01000005">
    <property type="protein sequence ID" value="RUT47281.1"/>
    <property type="molecule type" value="Genomic_DNA"/>
</dbReference>
<feature type="repeat" description="TPR" evidence="3">
    <location>
        <begin position="395"/>
        <end position="428"/>
    </location>
</feature>
<name>A0A433YBN3_9BACL</name>
<dbReference type="PANTHER" id="PTHR44943">
    <property type="entry name" value="CELLULOSE SYNTHASE OPERON PROTEIN C"/>
    <property type="match status" value="1"/>
</dbReference>
<sequence>MKQINRIILLVTLLISISLLSACNPFSYTKRMELEDQVTENNQKGYDLVERGEYEEAITYLDKAVEYIYKLKPSLVNLDHEIELSELMDSPFNNLSWAYNEQMDFEKGLEYANKSLLILPNSDVEYVNKGNALYGLYRYDEALVQYDQAISLEKNDKSAYYGKGMIYYDRHQYQEAIDEFDTYLSLDSTDIDAMEMKIYSYMDLGDTEQALSFAEDLIKRAPTNYETYRIKATVIENTGELADIKKYFESMIEKFPDEMDIFVQMIKAYSAIGELEQAKASYAKAVKKDKSYVDLYTTMGDIYSDHSLYVEAVEYYDQAVQIDPLDEDFNINKLQALYNGKRNLRCAAFGEKAGKQLATSTDIAWYTGQCNFELENYPEAIDNFGRAVEIDPDDDESYANMAYAYLMLEDNDKAEEYSEKSLNLYADNSTANYVKNAIQEKQKPLGKQISKFFRDDYLYQDSSGNLDKTLAKLDEANLTNKDIADVIERVKKPDDWFTFALYGDEYDQLTVETGSDITYEDQGDIAYFRIYEFAGNTDDKFTEMIDQIPDPEKKVLVLDLRNNSGGRMDSSNHMLDVLLPEVVTSVLIDKQGYTDNYYSDASHIDFKKVYILVDEYTASAAELLTLGLKTYLNNVTVVGRDTFGKGVGQEVFEDKKNKIMVFVINFYWNVRQNNIMYTGIKPDIYIKSDKLADYMKVVN</sequence>
<dbReference type="SUPFAM" id="SSF52096">
    <property type="entry name" value="ClpP/crotonase"/>
    <property type="match status" value="1"/>
</dbReference>
<keyword evidence="1" id="KW-0677">Repeat</keyword>
<dbReference type="InterPro" id="IPR051685">
    <property type="entry name" value="Ycf3/AcsC/BcsC/TPR_MFPF"/>
</dbReference>
<evidence type="ECO:0000256" key="2">
    <source>
        <dbReference type="ARBA" id="ARBA00022803"/>
    </source>
</evidence>
<dbReference type="OrthoDB" id="9769030at2"/>
<reference evidence="5 6" key="1">
    <citation type="submission" date="2018-12" db="EMBL/GenBank/DDBJ databases">
        <authorList>
            <person name="Sun L."/>
            <person name="Chen Z."/>
        </authorList>
    </citation>
    <scope>NUCLEOTIDE SEQUENCE [LARGE SCALE GENOMIC DNA]</scope>
    <source>
        <strain evidence="5 6">DSM 15890</strain>
    </source>
</reference>
<dbReference type="InterPro" id="IPR019734">
    <property type="entry name" value="TPR_rpt"/>
</dbReference>
<keyword evidence="2 3" id="KW-0802">TPR repeat</keyword>
<dbReference type="SUPFAM" id="SSF48452">
    <property type="entry name" value="TPR-like"/>
    <property type="match status" value="1"/>
</dbReference>
<dbReference type="GO" id="GO:0006508">
    <property type="term" value="P:proteolysis"/>
    <property type="evidence" value="ECO:0007669"/>
    <property type="project" value="InterPro"/>
</dbReference>
<evidence type="ECO:0000256" key="1">
    <source>
        <dbReference type="ARBA" id="ARBA00022737"/>
    </source>
</evidence>
<dbReference type="PANTHER" id="PTHR44943:SF8">
    <property type="entry name" value="TPR REPEAT-CONTAINING PROTEIN MJ0263"/>
    <property type="match status" value="1"/>
</dbReference>
<proteinExistence type="predicted"/>
<accession>A0A433YBN3</accession>
<evidence type="ECO:0000313" key="5">
    <source>
        <dbReference type="EMBL" id="RUT47281.1"/>
    </source>
</evidence>
<dbReference type="PROSITE" id="PS50005">
    <property type="entry name" value="TPR"/>
    <property type="match status" value="5"/>
</dbReference>
<feature type="domain" description="Tail specific protease" evidence="4">
    <location>
        <begin position="494"/>
        <end position="687"/>
    </location>
</feature>
<evidence type="ECO:0000256" key="3">
    <source>
        <dbReference type="PROSITE-ProRule" id="PRU00339"/>
    </source>
</evidence>
<comment type="caution">
    <text evidence="5">The sequence shown here is derived from an EMBL/GenBank/DDBJ whole genome shotgun (WGS) entry which is preliminary data.</text>
</comment>
<feature type="repeat" description="TPR" evidence="3">
    <location>
        <begin position="157"/>
        <end position="190"/>
    </location>
</feature>
<evidence type="ECO:0000313" key="6">
    <source>
        <dbReference type="Proteomes" id="UP000279446"/>
    </source>
</evidence>
<dbReference type="RefSeq" id="WP_127191681.1">
    <property type="nucleotide sequence ID" value="NZ_RZNY01000005.1"/>
</dbReference>
<dbReference type="AlphaFoldDB" id="A0A433YBN3"/>
<dbReference type="Pfam" id="PF13414">
    <property type="entry name" value="TPR_11"/>
    <property type="match status" value="1"/>
</dbReference>